<organism evidence="1 2">
    <name type="scientific">Desmophyllum pertusum</name>
    <dbReference type="NCBI Taxonomy" id="174260"/>
    <lineage>
        <taxon>Eukaryota</taxon>
        <taxon>Metazoa</taxon>
        <taxon>Cnidaria</taxon>
        <taxon>Anthozoa</taxon>
        <taxon>Hexacorallia</taxon>
        <taxon>Scleractinia</taxon>
        <taxon>Caryophylliina</taxon>
        <taxon>Caryophylliidae</taxon>
        <taxon>Desmophyllum</taxon>
    </lineage>
</organism>
<proteinExistence type="predicted"/>
<reference evidence="1" key="1">
    <citation type="submission" date="2023-01" db="EMBL/GenBank/DDBJ databases">
        <title>Genome assembly of the deep-sea coral Lophelia pertusa.</title>
        <authorList>
            <person name="Herrera S."/>
            <person name="Cordes E."/>
        </authorList>
    </citation>
    <scope>NUCLEOTIDE SEQUENCE</scope>
    <source>
        <strain evidence="1">USNM1676648</strain>
        <tissue evidence="1">Polyp</tissue>
    </source>
</reference>
<gene>
    <name evidence="1" type="ORF">OS493_009871</name>
</gene>
<name>A0A9W9YUB3_9CNID</name>
<evidence type="ECO:0000313" key="2">
    <source>
        <dbReference type="Proteomes" id="UP001163046"/>
    </source>
</evidence>
<dbReference type="EMBL" id="MU827305">
    <property type="protein sequence ID" value="KAJ7363708.1"/>
    <property type="molecule type" value="Genomic_DNA"/>
</dbReference>
<dbReference type="Proteomes" id="UP001163046">
    <property type="component" value="Unassembled WGS sequence"/>
</dbReference>
<protein>
    <submittedName>
        <fullName evidence="1">Uncharacterized protein</fullName>
    </submittedName>
</protein>
<comment type="caution">
    <text evidence="1">The sequence shown here is derived from an EMBL/GenBank/DDBJ whole genome shotgun (WGS) entry which is preliminary data.</text>
</comment>
<keyword evidence="2" id="KW-1185">Reference proteome</keyword>
<accession>A0A9W9YUB3</accession>
<sequence>MVINSHDVMQLTVTPTAVRILSELSELWTIDRTKKLRTVPGPTFIIHNELGIHSAVTVSAKHQVSDANQLTVRQRIPKRPAARQQSLADVAVNLPKSRPQSPHRDLKRILSEPLFNHLREKLQQNTKEKSYLRARVIGSHQTAEIVAARYGLLPDWPTARQDKKSRKRFFSRFRG</sequence>
<evidence type="ECO:0000313" key="1">
    <source>
        <dbReference type="EMBL" id="KAJ7363708.1"/>
    </source>
</evidence>
<dbReference type="AlphaFoldDB" id="A0A9W9YUB3"/>